<feature type="region of interest" description="Disordered" evidence="1">
    <location>
        <begin position="261"/>
        <end position="282"/>
    </location>
</feature>
<keyword evidence="3" id="KW-1185">Reference proteome</keyword>
<name>A0A0R3T0J4_RODNA</name>
<proteinExistence type="predicted"/>
<organism evidence="4">
    <name type="scientific">Rodentolepis nana</name>
    <name type="common">Dwarf tapeworm</name>
    <name type="synonym">Hymenolepis nana</name>
    <dbReference type="NCBI Taxonomy" id="102285"/>
    <lineage>
        <taxon>Eukaryota</taxon>
        <taxon>Metazoa</taxon>
        <taxon>Spiralia</taxon>
        <taxon>Lophotrochozoa</taxon>
        <taxon>Platyhelminthes</taxon>
        <taxon>Cestoda</taxon>
        <taxon>Eucestoda</taxon>
        <taxon>Cyclophyllidea</taxon>
        <taxon>Hymenolepididae</taxon>
        <taxon>Rodentolepis</taxon>
    </lineage>
</organism>
<reference evidence="2 3" key="2">
    <citation type="submission" date="2018-11" db="EMBL/GenBank/DDBJ databases">
        <authorList>
            <consortium name="Pathogen Informatics"/>
        </authorList>
    </citation>
    <scope>NUCLEOTIDE SEQUENCE [LARGE SCALE GENOMIC DNA]</scope>
</reference>
<dbReference type="OrthoDB" id="619536at2759"/>
<dbReference type="EMBL" id="UZAE01000082">
    <property type="protein sequence ID" value="VDN96199.1"/>
    <property type="molecule type" value="Genomic_DNA"/>
</dbReference>
<gene>
    <name evidence="2" type="ORF">HNAJ_LOCUS340</name>
</gene>
<dbReference type="AlphaFoldDB" id="A0A0R3T0J4"/>
<feature type="region of interest" description="Disordered" evidence="1">
    <location>
        <begin position="1"/>
        <end position="87"/>
    </location>
</feature>
<evidence type="ECO:0000256" key="1">
    <source>
        <dbReference type="SAM" id="MobiDB-lite"/>
    </source>
</evidence>
<feature type="compositionally biased region" description="Low complexity" evidence="1">
    <location>
        <begin position="69"/>
        <end position="84"/>
    </location>
</feature>
<reference evidence="4" key="1">
    <citation type="submission" date="2017-02" db="UniProtKB">
        <authorList>
            <consortium name="WormBaseParasite"/>
        </authorList>
    </citation>
    <scope>IDENTIFICATION</scope>
</reference>
<accession>A0A0R3T0J4</accession>
<feature type="compositionally biased region" description="Polar residues" evidence="1">
    <location>
        <begin position="1"/>
        <end position="15"/>
    </location>
</feature>
<feature type="compositionally biased region" description="Basic and acidic residues" evidence="1">
    <location>
        <begin position="37"/>
        <end position="46"/>
    </location>
</feature>
<dbReference type="Proteomes" id="UP000278807">
    <property type="component" value="Unassembled WGS sequence"/>
</dbReference>
<protein>
    <submittedName>
        <fullName evidence="4">Diacylglycerol O-acyltransferase</fullName>
    </submittedName>
</protein>
<evidence type="ECO:0000313" key="3">
    <source>
        <dbReference type="Proteomes" id="UP000278807"/>
    </source>
</evidence>
<evidence type="ECO:0000313" key="4">
    <source>
        <dbReference type="WBParaSite" id="HNAJ_0000033901-mRNA-1"/>
    </source>
</evidence>
<evidence type="ECO:0000313" key="2">
    <source>
        <dbReference type="EMBL" id="VDN96199.1"/>
    </source>
</evidence>
<sequence length="320" mass="35706">KLKSTTFVSVRSQSVKAPAQRKRSQGQPPPRPIHRPRLIDERKSREQTTVPSSSTSSHSQGGEDGKVLSSSSFSSSPSPHSPFSQPLPVNTSSLRQDVFRVTICVFHSSLLLVSYIAWTTFLILLLPAFCISYCIRQIGLLLAQHRRSSLVETLSSLSLHYLHGEDAGRNIVVVIYLGAPGIKIAALKKLLVKRIFSTPRTPSGTHQRRNCGSKGMERWFAERLQQIVVPLPTGYAWQRCSSINIDEHVVPAYLVGQNRPNYGRRLSPKKHPPEEEGMVESDKDPVEMLVGQLAAVGIPLDRPLWQVHLVEDYHDTVSRI</sequence>
<dbReference type="WBParaSite" id="HNAJ_0000033901-mRNA-1">
    <property type="protein sequence ID" value="HNAJ_0000033901-mRNA-1"/>
    <property type="gene ID" value="HNAJ_0000033901"/>
</dbReference>